<dbReference type="Proteomes" id="UP001165082">
    <property type="component" value="Unassembled WGS sequence"/>
</dbReference>
<name>A0A9W7A140_9STRA</name>
<dbReference type="OrthoDB" id="3180714at2759"/>
<dbReference type="AlphaFoldDB" id="A0A9W7A140"/>
<dbReference type="Gene3D" id="2.170.270.10">
    <property type="entry name" value="SET domain"/>
    <property type="match status" value="1"/>
</dbReference>
<dbReference type="Pfam" id="PF00856">
    <property type="entry name" value="SET"/>
    <property type="match status" value="1"/>
</dbReference>
<dbReference type="EMBL" id="BRXZ01001160">
    <property type="protein sequence ID" value="GMH63989.1"/>
    <property type="molecule type" value="Genomic_DNA"/>
</dbReference>
<keyword evidence="4" id="KW-1185">Reference proteome</keyword>
<dbReference type="PROSITE" id="PS50280">
    <property type="entry name" value="SET"/>
    <property type="match status" value="1"/>
</dbReference>
<dbReference type="CDD" id="cd10540">
    <property type="entry name" value="SET_SpSet7-like"/>
    <property type="match status" value="1"/>
</dbReference>
<evidence type="ECO:0000256" key="1">
    <source>
        <dbReference type="SAM" id="MobiDB-lite"/>
    </source>
</evidence>
<comment type="caution">
    <text evidence="3">The sequence shown here is derived from an EMBL/GenBank/DDBJ whole genome shotgun (WGS) entry which is preliminary data.</text>
</comment>
<protein>
    <recommendedName>
        <fullName evidence="2">SET domain-containing protein</fullName>
    </recommendedName>
</protein>
<dbReference type="InterPro" id="IPR001214">
    <property type="entry name" value="SET_dom"/>
</dbReference>
<proteinExistence type="predicted"/>
<evidence type="ECO:0000313" key="4">
    <source>
        <dbReference type="Proteomes" id="UP001165082"/>
    </source>
</evidence>
<feature type="domain" description="SET" evidence="2">
    <location>
        <begin position="16"/>
        <end position="124"/>
    </location>
</feature>
<accession>A0A9W7A140</accession>
<dbReference type="InterPro" id="IPR046341">
    <property type="entry name" value="SET_dom_sf"/>
</dbReference>
<evidence type="ECO:0000259" key="2">
    <source>
        <dbReference type="PROSITE" id="PS50280"/>
    </source>
</evidence>
<reference evidence="3" key="1">
    <citation type="submission" date="2022-07" db="EMBL/GenBank/DDBJ databases">
        <title>Genome analysis of Parmales, a sister group of diatoms, reveals the evolutionary specialization of diatoms from phago-mixotrophs to photoautotrophs.</title>
        <authorList>
            <person name="Ban H."/>
            <person name="Sato S."/>
            <person name="Yoshikawa S."/>
            <person name="Kazumasa Y."/>
            <person name="Nakamura Y."/>
            <person name="Ichinomiya M."/>
            <person name="Saitoh K."/>
            <person name="Sato N."/>
            <person name="Blanc-Mathieu R."/>
            <person name="Endo H."/>
            <person name="Kuwata A."/>
            <person name="Ogata H."/>
        </authorList>
    </citation>
    <scope>NUCLEOTIDE SEQUENCE</scope>
</reference>
<organism evidence="3 4">
    <name type="scientific">Triparma retinervis</name>
    <dbReference type="NCBI Taxonomy" id="2557542"/>
    <lineage>
        <taxon>Eukaryota</taxon>
        <taxon>Sar</taxon>
        <taxon>Stramenopiles</taxon>
        <taxon>Ochrophyta</taxon>
        <taxon>Bolidophyceae</taxon>
        <taxon>Parmales</taxon>
        <taxon>Triparmaceae</taxon>
        <taxon>Triparma</taxon>
    </lineage>
</organism>
<dbReference type="SUPFAM" id="SSF82199">
    <property type="entry name" value="SET domain"/>
    <property type="match status" value="1"/>
</dbReference>
<sequence length="156" mass="17215">MSSSPPPAENPPVSPPAFVIRDVSGRGRGLFSRARISRGDLVHEAPCLLVPKVSYDAHAKHTVLEHYLFNCKDGDRLLALGYGSIFNHSDPPNVDYRLDKPGMVIRYYAARDIVVGEELCIYYGANLWFEEVGGSGSKAEDGSESSDDENFLNRIE</sequence>
<dbReference type="SMART" id="SM00317">
    <property type="entry name" value="SET"/>
    <property type="match status" value="1"/>
</dbReference>
<feature type="region of interest" description="Disordered" evidence="1">
    <location>
        <begin position="135"/>
        <end position="156"/>
    </location>
</feature>
<gene>
    <name evidence="3" type="ORF">TrRE_jg9491</name>
</gene>
<evidence type="ECO:0000313" key="3">
    <source>
        <dbReference type="EMBL" id="GMH63989.1"/>
    </source>
</evidence>